<dbReference type="InterPro" id="IPR003000">
    <property type="entry name" value="Sirtuin"/>
</dbReference>
<evidence type="ECO:0000256" key="4">
    <source>
        <dbReference type="PROSITE-ProRule" id="PRU00236"/>
    </source>
</evidence>
<reference evidence="6 7" key="1">
    <citation type="submission" date="2016-02" db="EMBL/GenBank/DDBJ databases">
        <authorList>
            <consortium name="Pathogen Informatics"/>
        </authorList>
    </citation>
    <scope>NUCLEOTIDE SEQUENCE [LARGE SCALE GENOMIC DNA]</scope>
    <source>
        <strain evidence="6 7">RC20</strain>
    </source>
</reference>
<name>A0A128EDM1_9BACT</name>
<dbReference type="AlphaFoldDB" id="A0A128EDM1"/>
<feature type="binding site" evidence="4">
    <location>
        <position position="117"/>
    </location>
    <ligand>
        <name>Zn(2+)</name>
        <dbReference type="ChEBI" id="CHEBI:29105"/>
    </ligand>
</feature>
<organism evidence="6 7">
    <name type="scientific">Campylobacter geochelonis</name>
    <dbReference type="NCBI Taxonomy" id="1780362"/>
    <lineage>
        <taxon>Bacteria</taxon>
        <taxon>Pseudomonadati</taxon>
        <taxon>Campylobacterota</taxon>
        <taxon>Epsilonproteobacteria</taxon>
        <taxon>Campylobacterales</taxon>
        <taxon>Campylobacteraceae</taxon>
        <taxon>Campylobacter</taxon>
    </lineage>
</organism>
<evidence type="ECO:0000259" key="5">
    <source>
        <dbReference type="PROSITE" id="PS50305"/>
    </source>
</evidence>
<accession>A0A128EDM1</accession>
<dbReference type="Pfam" id="PF02146">
    <property type="entry name" value="SIR2"/>
    <property type="match status" value="1"/>
</dbReference>
<dbReference type="Gene3D" id="3.30.1600.10">
    <property type="entry name" value="SIR2/SIRT2 'Small Domain"/>
    <property type="match status" value="1"/>
</dbReference>
<evidence type="ECO:0000313" key="7">
    <source>
        <dbReference type="Proteomes" id="UP000069632"/>
    </source>
</evidence>
<keyword evidence="4" id="KW-0862">Zinc</keyword>
<evidence type="ECO:0000256" key="2">
    <source>
        <dbReference type="ARBA" id="ARBA00022679"/>
    </source>
</evidence>
<dbReference type="GO" id="GO:0016787">
    <property type="term" value="F:hydrolase activity"/>
    <property type="evidence" value="ECO:0007669"/>
    <property type="project" value="UniProtKB-KW"/>
</dbReference>
<feature type="binding site" evidence="4">
    <location>
        <position position="136"/>
    </location>
    <ligand>
        <name>Zn(2+)</name>
        <dbReference type="ChEBI" id="CHEBI:29105"/>
    </ligand>
</feature>
<dbReference type="Proteomes" id="UP000069632">
    <property type="component" value="Unassembled WGS sequence"/>
</dbReference>
<evidence type="ECO:0000256" key="3">
    <source>
        <dbReference type="ARBA" id="ARBA00023027"/>
    </source>
</evidence>
<feature type="domain" description="Deacetylase sirtuin-type" evidence="5">
    <location>
        <begin position="1"/>
        <end position="230"/>
    </location>
</feature>
<dbReference type="SUPFAM" id="SSF52467">
    <property type="entry name" value="DHS-like NAD/FAD-binding domain"/>
    <property type="match status" value="1"/>
</dbReference>
<dbReference type="RefSeq" id="WP_106381563.1">
    <property type="nucleotide sequence ID" value="NZ_CP053844.1"/>
</dbReference>
<gene>
    <name evidence="6" type="primary">cobB</name>
    <name evidence="6" type="ORF">ERS672216_00287</name>
</gene>
<dbReference type="GO" id="GO:0070403">
    <property type="term" value="F:NAD+ binding"/>
    <property type="evidence" value="ECO:0007669"/>
    <property type="project" value="InterPro"/>
</dbReference>
<dbReference type="Gene3D" id="3.40.50.1220">
    <property type="entry name" value="TPP-binding domain"/>
    <property type="match status" value="1"/>
</dbReference>
<dbReference type="PANTHER" id="PTHR11085:SF4">
    <property type="entry name" value="NAD-DEPENDENT PROTEIN DEACYLASE"/>
    <property type="match status" value="1"/>
</dbReference>
<dbReference type="GO" id="GO:0046872">
    <property type="term" value="F:metal ion binding"/>
    <property type="evidence" value="ECO:0007669"/>
    <property type="project" value="UniProtKB-KW"/>
</dbReference>
<feature type="binding site" evidence="4">
    <location>
        <position position="114"/>
    </location>
    <ligand>
        <name>Zn(2+)</name>
        <dbReference type="ChEBI" id="CHEBI:29105"/>
    </ligand>
</feature>
<proteinExistence type="predicted"/>
<dbReference type="OrthoDB" id="9800582at2"/>
<evidence type="ECO:0000256" key="1">
    <source>
        <dbReference type="ARBA" id="ARBA00012928"/>
    </source>
</evidence>
<keyword evidence="6" id="KW-0378">Hydrolase</keyword>
<protein>
    <recommendedName>
        <fullName evidence="1">protein acetyllysine N-acetyltransferase</fullName>
        <ecNumber evidence="1">2.3.1.286</ecNumber>
    </recommendedName>
</protein>
<dbReference type="InterPro" id="IPR026590">
    <property type="entry name" value="Ssirtuin_cat_dom"/>
</dbReference>
<dbReference type="EC" id="2.3.1.286" evidence="1"/>
<dbReference type="InterPro" id="IPR029035">
    <property type="entry name" value="DHS-like_NAD/FAD-binding_dom"/>
</dbReference>
<sequence>MHEVLILSGAGLSAQSGLKTFRDSNGLWEEYDVMEVCSTQGFRKDRPKVLNFYNKRRAQLKDVEPNFAHKTIAQIKAKFGDKISVLTQNVDDLLERAGCEDVVHLHGELTKLRCEKCGSVFEVGYEAQTGKICPMCKSDKIRHHIVMFGELAPLYETLYQRLEEAKLFVCIGTSGEVLNVASYARMVGLSILNNLESSRIDPYFTKCYIEPATTAAPKIAKNIENFIRFGQI</sequence>
<dbReference type="PROSITE" id="PS50305">
    <property type="entry name" value="SIRTUIN"/>
    <property type="match status" value="1"/>
</dbReference>
<dbReference type="PANTHER" id="PTHR11085">
    <property type="entry name" value="NAD-DEPENDENT PROTEIN DEACYLASE SIRTUIN-5, MITOCHONDRIAL-RELATED"/>
    <property type="match status" value="1"/>
</dbReference>
<dbReference type="InterPro" id="IPR026591">
    <property type="entry name" value="Sirtuin_cat_small_dom_sf"/>
</dbReference>
<feature type="active site" description="Proton acceptor" evidence="4">
    <location>
        <position position="106"/>
    </location>
</feature>
<keyword evidence="3" id="KW-0520">NAD</keyword>
<keyword evidence="2" id="KW-0808">Transferase</keyword>
<dbReference type="GO" id="GO:0017136">
    <property type="term" value="F:histone deacetylase activity, NAD-dependent"/>
    <property type="evidence" value="ECO:0007669"/>
    <property type="project" value="TreeGrafter"/>
</dbReference>
<keyword evidence="7" id="KW-1185">Reference proteome</keyword>
<keyword evidence="4" id="KW-0479">Metal-binding</keyword>
<dbReference type="EMBL" id="FIZP01000001">
    <property type="protein sequence ID" value="CZE46283.1"/>
    <property type="molecule type" value="Genomic_DNA"/>
</dbReference>
<feature type="binding site" evidence="4">
    <location>
        <position position="133"/>
    </location>
    <ligand>
        <name>Zn(2+)</name>
        <dbReference type="ChEBI" id="CHEBI:29105"/>
    </ligand>
</feature>
<dbReference type="InterPro" id="IPR050134">
    <property type="entry name" value="NAD-dep_sirtuin_deacylases"/>
</dbReference>
<evidence type="ECO:0000313" key="6">
    <source>
        <dbReference type="EMBL" id="CZE46283.1"/>
    </source>
</evidence>